<dbReference type="InterPro" id="IPR013209">
    <property type="entry name" value="LNS2"/>
</dbReference>
<dbReference type="InterPro" id="IPR031315">
    <property type="entry name" value="LNS2/PITP"/>
</dbReference>
<dbReference type="AlphaFoldDB" id="A0A7S3GJ52"/>
<dbReference type="PANTHER" id="PTHR12181">
    <property type="entry name" value="LIPIN"/>
    <property type="match status" value="1"/>
</dbReference>
<feature type="domain" description="LNS2/PITP" evidence="1">
    <location>
        <begin position="33"/>
        <end position="189"/>
    </location>
</feature>
<dbReference type="GO" id="GO:0008195">
    <property type="term" value="F:phosphatidate phosphatase activity"/>
    <property type="evidence" value="ECO:0007669"/>
    <property type="project" value="TreeGrafter"/>
</dbReference>
<evidence type="ECO:0000313" key="2">
    <source>
        <dbReference type="EMBL" id="CAE0267951.1"/>
    </source>
</evidence>
<dbReference type="EMBL" id="HBIB01046108">
    <property type="protein sequence ID" value="CAE0267951.1"/>
    <property type="molecule type" value="Transcribed_RNA"/>
</dbReference>
<name>A0A7S3GJ52_9EUKA</name>
<organism evidence="2">
    <name type="scientific">Palpitomonas bilix</name>
    <dbReference type="NCBI Taxonomy" id="652834"/>
    <lineage>
        <taxon>Eukaryota</taxon>
        <taxon>Eukaryota incertae sedis</taxon>
    </lineage>
</organism>
<dbReference type="PANTHER" id="PTHR12181:SF12">
    <property type="entry name" value="PHOSPHATIDATE PHOSPHATASE"/>
    <property type="match status" value="1"/>
</dbReference>
<reference evidence="2" key="1">
    <citation type="submission" date="2021-01" db="EMBL/GenBank/DDBJ databases">
        <authorList>
            <person name="Corre E."/>
            <person name="Pelletier E."/>
            <person name="Niang G."/>
            <person name="Scheremetjew M."/>
            <person name="Finn R."/>
            <person name="Kale V."/>
            <person name="Holt S."/>
            <person name="Cochrane G."/>
            <person name="Meng A."/>
            <person name="Brown T."/>
            <person name="Cohen L."/>
        </authorList>
    </citation>
    <scope>NUCLEOTIDE SEQUENCE</scope>
    <source>
        <strain evidence="2">NIES-2562</strain>
    </source>
</reference>
<dbReference type="Gene3D" id="3.40.50.1000">
    <property type="entry name" value="HAD superfamily/HAD-like"/>
    <property type="match status" value="1"/>
</dbReference>
<dbReference type="SMART" id="SM00775">
    <property type="entry name" value="LNS2"/>
    <property type="match status" value="1"/>
</dbReference>
<dbReference type="InterPro" id="IPR023214">
    <property type="entry name" value="HAD_sf"/>
</dbReference>
<proteinExistence type="predicted"/>
<gene>
    <name evidence="2" type="ORF">PBIL07802_LOCUS30297</name>
</gene>
<accession>A0A7S3GJ52</accession>
<dbReference type="InterPro" id="IPR026058">
    <property type="entry name" value="LIPIN"/>
</dbReference>
<dbReference type="Pfam" id="PF08235">
    <property type="entry name" value="LNS2"/>
    <property type="match status" value="1"/>
</dbReference>
<sequence length="241" mass="27084">MHLREGRNTIRFVAGEGKQVVGSIYKWSHHAKIVVSDIDGTITKSDVLGQVLPIVGKDWSHTGVTELYSKIEKNGYRFLYLTARAIGQAETTRTFLRKLSQEGIQLPDGPVLTSPDRMLASFTREVIMRRPQDFKIACLRNVKHVFPVDHNPFYAGFGNRMTDVIAYQSVGVPEGRILTINPSGEVTGQTNSFGKTSYSSLSSLVDVIFPELPRDERPPDEAFNAFNYWKVPVEDFGEIDF</sequence>
<evidence type="ECO:0000259" key="1">
    <source>
        <dbReference type="SMART" id="SM00775"/>
    </source>
</evidence>
<dbReference type="InterPro" id="IPR036412">
    <property type="entry name" value="HAD-like_sf"/>
</dbReference>
<dbReference type="SUPFAM" id="SSF56784">
    <property type="entry name" value="HAD-like"/>
    <property type="match status" value="1"/>
</dbReference>
<protein>
    <recommendedName>
        <fullName evidence="1">LNS2/PITP domain-containing protein</fullName>
    </recommendedName>
</protein>